<protein>
    <recommendedName>
        <fullName evidence="2">Single-stranded-DNA-specific exonuclease RecJ</fullName>
    </recommendedName>
</protein>
<evidence type="ECO:0000313" key="10">
    <source>
        <dbReference type="EMBL" id="MSB19163.1"/>
    </source>
</evidence>
<reference evidence="10 11" key="1">
    <citation type="journal article" date="2019" name="Nat. Med.">
        <title>A library of human gut bacterial isolates paired with longitudinal multiomics data enables mechanistic microbiome research.</title>
        <authorList>
            <person name="Poyet M."/>
            <person name="Groussin M."/>
            <person name="Gibbons S.M."/>
            <person name="Avila-Pacheco J."/>
            <person name="Jiang X."/>
            <person name="Kearney S.M."/>
            <person name="Perrotta A.R."/>
            <person name="Berdy B."/>
            <person name="Zhao S."/>
            <person name="Lieberman T.D."/>
            <person name="Swanson P.K."/>
            <person name="Smith M."/>
            <person name="Roesemann S."/>
            <person name="Alexander J.E."/>
            <person name="Rich S.A."/>
            <person name="Livny J."/>
            <person name="Vlamakis H."/>
            <person name="Clish C."/>
            <person name="Bullock K."/>
            <person name="Deik A."/>
            <person name="Scott J."/>
            <person name="Pierce K.A."/>
            <person name="Xavier R.J."/>
            <person name="Alm E.J."/>
        </authorList>
    </citation>
    <scope>NUCLEOTIDE SEQUENCE [LARGE SCALE GENOMIC DNA]</scope>
    <source>
        <strain evidence="10 11">BIOML-A2</strain>
    </source>
</reference>
<dbReference type="Gene3D" id="3.10.310.30">
    <property type="match status" value="1"/>
</dbReference>
<feature type="signal peptide" evidence="6">
    <location>
        <begin position="1"/>
        <end position="20"/>
    </location>
</feature>
<dbReference type="PANTHER" id="PTHR30255:SF2">
    <property type="entry name" value="SINGLE-STRANDED-DNA-SPECIFIC EXONUCLEASE RECJ"/>
    <property type="match status" value="1"/>
</dbReference>
<dbReference type="InterPro" id="IPR051673">
    <property type="entry name" value="SSDNA_exonuclease_RecJ"/>
</dbReference>
<evidence type="ECO:0000256" key="2">
    <source>
        <dbReference type="ARBA" id="ARBA00019841"/>
    </source>
</evidence>
<evidence type="ECO:0000256" key="1">
    <source>
        <dbReference type="ARBA" id="ARBA00005915"/>
    </source>
</evidence>
<dbReference type="GO" id="GO:0006281">
    <property type="term" value="P:DNA repair"/>
    <property type="evidence" value="ECO:0007669"/>
    <property type="project" value="InterPro"/>
</dbReference>
<keyword evidence="6" id="KW-0732">Signal</keyword>
<dbReference type="RefSeq" id="WP_347564071.1">
    <property type="nucleotide sequence ID" value="NZ_WKPR01000005.1"/>
</dbReference>
<comment type="caution">
    <text evidence="10">The sequence shown here is derived from an EMBL/GenBank/DDBJ whole genome shotgun (WGS) entry which is preliminary data.</text>
</comment>
<dbReference type="InterPro" id="IPR001667">
    <property type="entry name" value="DDH_dom"/>
</dbReference>
<sequence>MKYKQWNRAASAPQARAAMAAAGVPPLAALTLCARGLDTPEKASAFLDAGRGQLLDPFLMKDMDRAAARVRRALAAGEHIAVYGDYDVDGITSTCLLTDFLRREGGTVIPYIPDRMEEGYGLNREAVAALRGQGVGLIVTVDCGITAVEEAACAASLGVELVITDHHECKAALPAAAAVVDPRRADCPYPFKCLAGGGVALKLVLALGGPARRDELLERYADLAAIGTVADVMSLTGENRTIVRLGLEALRRTGRPGLRALLHEAGLDERPLTATAIGYTLAPRINASGRMGCASLAGELLLTDDPARGEELSRALCDLNRERQAIEAEIYTECQAMAEALPQPQRHALVLAGEQWHQGVVGIVASRLAEKYSCPAFMICLQDGKGKGSCRSFAGFNLFAALERCAPLLEGFGGHALAAGFTIREENIPAFAAAMNDYVCACTGGEEMVSALDIDGELDDVGLLTLEGVEGLELLEPYGAGNPKPVFSLSGCLVSAVNEVGGGRHLKLKLTASGRSFDAIFFSATAEEAGVGPGDRVDVAFTPQINEYRGWRSVQLQLCDLRPALTRAQAERALYEKFRRGEPLTRQEAEALLPSREEFVTLWRYLKGHAGQAPLEATAHRLARSIARSAGRRETVMRTLVCLEVFDERGLIRLEHTTDHLHIALRSVDGKVNLDDSCIMRKLRHILSNG</sequence>
<dbReference type="Pfam" id="PF17768">
    <property type="entry name" value="RecJ_OB"/>
    <property type="match status" value="1"/>
</dbReference>
<dbReference type="InterPro" id="IPR041122">
    <property type="entry name" value="RecJ_OB"/>
</dbReference>
<dbReference type="InterPro" id="IPR004610">
    <property type="entry name" value="RecJ"/>
</dbReference>
<evidence type="ECO:0000313" key="11">
    <source>
        <dbReference type="Proteomes" id="UP000434475"/>
    </source>
</evidence>
<proteinExistence type="inferred from homology"/>
<gene>
    <name evidence="10" type="primary">recJ</name>
    <name evidence="10" type="ORF">GKE97_06490</name>
</gene>
<dbReference type="AlphaFoldDB" id="A0A6I2R151"/>
<dbReference type="Pfam" id="PF01368">
    <property type="entry name" value="DHH"/>
    <property type="match status" value="1"/>
</dbReference>
<dbReference type="InterPro" id="IPR038763">
    <property type="entry name" value="DHH_sf"/>
</dbReference>
<dbReference type="GO" id="GO:0008409">
    <property type="term" value="F:5'-3' exonuclease activity"/>
    <property type="evidence" value="ECO:0007669"/>
    <property type="project" value="InterPro"/>
</dbReference>
<evidence type="ECO:0000256" key="6">
    <source>
        <dbReference type="SAM" id="SignalP"/>
    </source>
</evidence>
<organism evidence="10 11">
    <name type="scientific">Flavonifractor plautii</name>
    <name type="common">Fusobacterium plautii</name>
    <dbReference type="NCBI Taxonomy" id="292800"/>
    <lineage>
        <taxon>Bacteria</taxon>
        <taxon>Bacillati</taxon>
        <taxon>Bacillota</taxon>
        <taxon>Clostridia</taxon>
        <taxon>Eubacteriales</taxon>
        <taxon>Oscillospiraceae</taxon>
        <taxon>Flavonifractor</taxon>
    </lineage>
</organism>
<accession>A0A6I2R151</accession>
<dbReference type="Pfam" id="PF02272">
    <property type="entry name" value="DHHA1"/>
    <property type="match status" value="1"/>
</dbReference>
<evidence type="ECO:0000259" key="7">
    <source>
        <dbReference type="Pfam" id="PF01368"/>
    </source>
</evidence>
<evidence type="ECO:0000256" key="3">
    <source>
        <dbReference type="ARBA" id="ARBA00022722"/>
    </source>
</evidence>
<dbReference type="PANTHER" id="PTHR30255">
    <property type="entry name" value="SINGLE-STRANDED-DNA-SPECIFIC EXONUCLEASE RECJ"/>
    <property type="match status" value="1"/>
</dbReference>
<comment type="similarity">
    <text evidence="1">Belongs to the RecJ family.</text>
</comment>
<evidence type="ECO:0000256" key="5">
    <source>
        <dbReference type="ARBA" id="ARBA00022839"/>
    </source>
</evidence>
<feature type="domain" description="RecJ OB" evidence="9">
    <location>
        <begin position="454"/>
        <end position="560"/>
    </location>
</feature>
<dbReference type="GO" id="GO:0003676">
    <property type="term" value="F:nucleic acid binding"/>
    <property type="evidence" value="ECO:0007669"/>
    <property type="project" value="InterPro"/>
</dbReference>
<dbReference type="EMBL" id="WKPR01000005">
    <property type="protein sequence ID" value="MSB19163.1"/>
    <property type="molecule type" value="Genomic_DNA"/>
</dbReference>
<dbReference type="Gene3D" id="3.90.1640.30">
    <property type="match status" value="1"/>
</dbReference>
<evidence type="ECO:0000259" key="8">
    <source>
        <dbReference type="Pfam" id="PF02272"/>
    </source>
</evidence>
<feature type="domain" description="DHHA1" evidence="8">
    <location>
        <begin position="349"/>
        <end position="439"/>
    </location>
</feature>
<dbReference type="SUPFAM" id="SSF64182">
    <property type="entry name" value="DHH phosphoesterases"/>
    <property type="match status" value="1"/>
</dbReference>
<keyword evidence="5 10" id="KW-0269">Exonuclease</keyword>
<evidence type="ECO:0000256" key="4">
    <source>
        <dbReference type="ARBA" id="ARBA00022801"/>
    </source>
</evidence>
<keyword evidence="3" id="KW-0540">Nuclease</keyword>
<dbReference type="InterPro" id="IPR003156">
    <property type="entry name" value="DHHA1_dom"/>
</dbReference>
<dbReference type="GO" id="GO:0006310">
    <property type="term" value="P:DNA recombination"/>
    <property type="evidence" value="ECO:0007669"/>
    <property type="project" value="InterPro"/>
</dbReference>
<dbReference type="Proteomes" id="UP000434475">
    <property type="component" value="Unassembled WGS sequence"/>
</dbReference>
<name>A0A6I2R151_FLAPL</name>
<dbReference type="NCBIfam" id="TIGR00644">
    <property type="entry name" value="recJ"/>
    <property type="match status" value="1"/>
</dbReference>
<feature type="chain" id="PRO_5039018235" description="Single-stranded-DNA-specific exonuclease RecJ" evidence="6">
    <location>
        <begin position="21"/>
        <end position="690"/>
    </location>
</feature>
<evidence type="ECO:0000259" key="9">
    <source>
        <dbReference type="Pfam" id="PF17768"/>
    </source>
</evidence>
<keyword evidence="4" id="KW-0378">Hydrolase</keyword>
<feature type="domain" description="DDH" evidence="7">
    <location>
        <begin position="80"/>
        <end position="228"/>
    </location>
</feature>